<organism evidence="1 2">
    <name type="scientific">Bradyrhizobium lablabi</name>
    <dbReference type="NCBI Taxonomy" id="722472"/>
    <lineage>
        <taxon>Bacteria</taxon>
        <taxon>Pseudomonadati</taxon>
        <taxon>Pseudomonadota</taxon>
        <taxon>Alphaproteobacteria</taxon>
        <taxon>Hyphomicrobiales</taxon>
        <taxon>Nitrobacteraceae</taxon>
        <taxon>Bradyrhizobium</taxon>
    </lineage>
</organism>
<dbReference type="EMBL" id="FNTI01000001">
    <property type="protein sequence ID" value="SED98976.1"/>
    <property type="molecule type" value="Genomic_DNA"/>
</dbReference>
<dbReference type="AlphaFoldDB" id="A0A1H5F6G3"/>
<evidence type="ECO:0000313" key="1">
    <source>
        <dbReference type="EMBL" id="SED98976.1"/>
    </source>
</evidence>
<proteinExistence type="predicted"/>
<name>A0A1H5F6G3_9BRAD</name>
<gene>
    <name evidence="1" type="ORF">SAMN05444171_5891</name>
</gene>
<protein>
    <submittedName>
        <fullName evidence="1">Uncharacterized protein</fullName>
    </submittedName>
</protein>
<reference evidence="1 2" key="1">
    <citation type="submission" date="2016-10" db="EMBL/GenBank/DDBJ databases">
        <authorList>
            <person name="de Groot N.N."/>
        </authorList>
    </citation>
    <scope>NUCLEOTIDE SEQUENCE [LARGE SCALE GENOMIC DNA]</scope>
    <source>
        <strain evidence="1 2">GAS522</strain>
    </source>
</reference>
<evidence type="ECO:0000313" key="2">
    <source>
        <dbReference type="Proteomes" id="UP000183208"/>
    </source>
</evidence>
<sequence>MQANRIGLPHFEQGRIPISARLYNGFRWIDDIMLPLYWAGALPISLSPKTACSDGDAASMLFPSSEALVNIAHFHAVIFIASYAQDLRRLTPFALCLILDTRQLVHAMKKVLLATVVILAFAAPSFAAEPAKTVGQAPPSGASSFYLAQDTATMKCQIVEAQAAAGGSLKVVGTAHPTKASAETALTADKTCK</sequence>
<dbReference type="RefSeq" id="WP_244525106.1">
    <property type="nucleotide sequence ID" value="NZ_FNTI01000001.1"/>
</dbReference>
<dbReference type="Proteomes" id="UP000183208">
    <property type="component" value="Unassembled WGS sequence"/>
</dbReference>
<accession>A0A1H5F6G3</accession>